<reference evidence="2" key="1">
    <citation type="submission" date="2020-08" db="EMBL/GenBank/DDBJ databases">
        <title>Pontibacter sp. SD6 16S ribosomal RNA gene Genome sequencing and assembly.</title>
        <authorList>
            <person name="Kang M."/>
        </authorList>
    </citation>
    <scope>NUCLEOTIDE SEQUENCE</scope>
    <source>
        <strain evidence="2">SD6</strain>
    </source>
</reference>
<comment type="caution">
    <text evidence="2">The sequence shown here is derived from an EMBL/GenBank/DDBJ whole genome shotgun (WGS) entry which is preliminary data.</text>
</comment>
<dbReference type="AlphaFoldDB" id="A0A923N9B0"/>
<evidence type="ECO:0000313" key="3">
    <source>
        <dbReference type="Proteomes" id="UP000603640"/>
    </source>
</evidence>
<feature type="chain" id="PRO_5037340934" description="Lipoprotein" evidence="1">
    <location>
        <begin position="24"/>
        <end position="216"/>
    </location>
</feature>
<keyword evidence="1" id="KW-0732">Signal</keyword>
<evidence type="ECO:0000313" key="2">
    <source>
        <dbReference type="EMBL" id="MBC5994079.1"/>
    </source>
</evidence>
<dbReference type="PROSITE" id="PS51257">
    <property type="entry name" value="PROKAR_LIPOPROTEIN"/>
    <property type="match status" value="1"/>
</dbReference>
<name>A0A923N9B0_9BACT</name>
<evidence type="ECO:0008006" key="4">
    <source>
        <dbReference type="Google" id="ProtNLM"/>
    </source>
</evidence>
<keyword evidence="3" id="KW-1185">Reference proteome</keyword>
<sequence length="216" mass="24205">MKKIFYLILFMSPLFLGSCMNRAIYTSPDFPVKAQQHQTIAILPFETIINLRPNQMRKLGPEGQRELEQKESYAVQGALYSYFLKEKGKEDFSVDFQDVHKTNALLFRNNITRENIRDYTHEELADLLGVDAIVSGSLQTDKPLSDGAAIALSLLFEPYSVTTNTGTASIAINDGQTGELLWRYHKSLDGGLGSDTYSVINAIMRKASRKLPYGKG</sequence>
<dbReference type="EMBL" id="JACRVF010000004">
    <property type="protein sequence ID" value="MBC5994079.1"/>
    <property type="molecule type" value="Genomic_DNA"/>
</dbReference>
<accession>A0A923N9B0</accession>
<proteinExistence type="predicted"/>
<dbReference type="Gene3D" id="3.40.50.10610">
    <property type="entry name" value="ABC-type transport auxiliary lipoprotein component"/>
    <property type="match status" value="1"/>
</dbReference>
<protein>
    <recommendedName>
        <fullName evidence="4">Lipoprotein</fullName>
    </recommendedName>
</protein>
<gene>
    <name evidence="2" type="ORF">H8S84_14625</name>
</gene>
<dbReference type="RefSeq" id="WP_187068099.1">
    <property type="nucleotide sequence ID" value="NZ_JACRVF010000004.1"/>
</dbReference>
<feature type="signal peptide" evidence="1">
    <location>
        <begin position="1"/>
        <end position="23"/>
    </location>
</feature>
<organism evidence="2 3">
    <name type="scientific">Pontibacter cellulosilyticus</name>
    <dbReference type="NCBI Taxonomy" id="1720253"/>
    <lineage>
        <taxon>Bacteria</taxon>
        <taxon>Pseudomonadati</taxon>
        <taxon>Bacteroidota</taxon>
        <taxon>Cytophagia</taxon>
        <taxon>Cytophagales</taxon>
        <taxon>Hymenobacteraceae</taxon>
        <taxon>Pontibacter</taxon>
    </lineage>
</organism>
<evidence type="ECO:0000256" key="1">
    <source>
        <dbReference type="SAM" id="SignalP"/>
    </source>
</evidence>
<dbReference type="Proteomes" id="UP000603640">
    <property type="component" value="Unassembled WGS sequence"/>
</dbReference>